<dbReference type="PANTHER" id="PTHR36513:SF1">
    <property type="entry name" value="TRANSMEMBRANE PROTEIN"/>
    <property type="match status" value="1"/>
</dbReference>
<name>A0A2T0KIN2_9ACTN</name>
<dbReference type="InterPro" id="IPR029058">
    <property type="entry name" value="AB_hydrolase_fold"/>
</dbReference>
<gene>
    <name evidence="1" type="ORF">CLV67_103125</name>
</gene>
<dbReference type="Gene3D" id="3.40.50.1820">
    <property type="entry name" value="alpha/beta hydrolase"/>
    <property type="match status" value="1"/>
</dbReference>
<dbReference type="InterPro" id="IPR010297">
    <property type="entry name" value="DUF900_hydrolase"/>
</dbReference>
<accession>A0A2T0KIN2</accession>
<comment type="caution">
    <text evidence="1">The sequence shown here is derived from an EMBL/GenBank/DDBJ whole genome shotgun (WGS) entry which is preliminary data.</text>
</comment>
<proteinExistence type="predicted"/>
<dbReference type="EMBL" id="PVMZ01000003">
    <property type="protein sequence ID" value="PRX23378.1"/>
    <property type="molecule type" value="Genomic_DNA"/>
</dbReference>
<keyword evidence="2" id="KW-1185">Reference proteome</keyword>
<dbReference type="AlphaFoldDB" id="A0A2T0KIN2"/>
<reference evidence="1 2" key="1">
    <citation type="submission" date="2018-03" db="EMBL/GenBank/DDBJ databases">
        <title>Genomic Encyclopedia of Archaeal and Bacterial Type Strains, Phase II (KMG-II): from individual species to whole genera.</title>
        <authorList>
            <person name="Goeker M."/>
        </authorList>
    </citation>
    <scope>NUCLEOTIDE SEQUENCE [LARGE SCALE GENOMIC DNA]</scope>
    <source>
        <strain evidence="1 2">DSM 43146</strain>
    </source>
</reference>
<dbReference type="SUPFAM" id="SSF53474">
    <property type="entry name" value="alpha/beta-Hydrolases"/>
    <property type="match status" value="1"/>
</dbReference>
<protein>
    <submittedName>
        <fullName evidence="1">Esterase/lipase superfamily enzyme</fullName>
    </submittedName>
</protein>
<dbReference type="Proteomes" id="UP000239415">
    <property type="component" value="Unassembled WGS sequence"/>
</dbReference>
<sequence>MSDPEKEQTLTTAVARLWPELPALVTGDWEAFESAVLDGLRRISAAEADLADAVDDEAADLAQADLDDAVRDLPKVFKPYPEAARRLNRLWTEALTDTRDTRGTETTGPAGSVRNHRYLEVPVFYATDRRPAPVAGDRDGGGYYTGEAADELSFGVLRVSIPDRRRRGRLPKPRLWHLGFNPRRFVEVIGGDPLDETAFFADPRLALPDAGPPGPADVADQRDVLLFVHGYNVTFTDAVRRAAQLAYDINFLGIPMLYSWPSKGMTPGYVADRENAYASVDHLVTFLESVIARLGPRRIHVIAHSMGNHVLVEALQLLGRTQNPRLGHVVMVAPDVSEQMFKRRAAVFAALAARCTVYASARDRALQLSEWLSGNLRAGQTTPQATPAATVDTIDASNIPGDLLNHSTFAQNQRFLDDIESLVRLGHPPEKRPGLRRGPASPYWVFEA</sequence>
<evidence type="ECO:0000313" key="2">
    <source>
        <dbReference type="Proteomes" id="UP000239415"/>
    </source>
</evidence>
<organism evidence="1 2">
    <name type="scientific">Actinoplanes italicus</name>
    <dbReference type="NCBI Taxonomy" id="113567"/>
    <lineage>
        <taxon>Bacteria</taxon>
        <taxon>Bacillati</taxon>
        <taxon>Actinomycetota</taxon>
        <taxon>Actinomycetes</taxon>
        <taxon>Micromonosporales</taxon>
        <taxon>Micromonosporaceae</taxon>
        <taxon>Actinoplanes</taxon>
    </lineage>
</organism>
<evidence type="ECO:0000313" key="1">
    <source>
        <dbReference type="EMBL" id="PRX23378.1"/>
    </source>
</evidence>
<dbReference type="PANTHER" id="PTHR36513">
    <property type="entry name" value="ABC TRANSMEMBRANE TYPE-1 DOMAIN-CONTAINING PROTEIN"/>
    <property type="match status" value="1"/>
</dbReference>
<dbReference type="RefSeq" id="WP_146169010.1">
    <property type="nucleotide sequence ID" value="NZ_BOMO01000040.1"/>
</dbReference>
<dbReference type="OrthoDB" id="334507at2"/>
<dbReference type="Pfam" id="PF05990">
    <property type="entry name" value="DUF900"/>
    <property type="match status" value="1"/>
</dbReference>